<comment type="cofactor">
    <cofactor evidence="3">
        <name>thiamine diphosphate</name>
        <dbReference type="ChEBI" id="CHEBI:58937"/>
    </cofactor>
</comment>
<dbReference type="GO" id="GO:0006098">
    <property type="term" value="P:pentose-phosphate shunt"/>
    <property type="evidence" value="ECO:0007669"/>
    <property type="project" value="TreeGrafter"/>
</dbReference>
<keyword evidence="6" id="KW-0479">Metal-binding</keyword>
<dbReference type="GO" id="GO:0046872">
    <property type="term" value="F:metal ion binding"/>
    <property type="evidence" value="ECO:0007669"/>
    <property type="project" value="UniProtKB-KW"/>
</dbReference>
<evidence type="ECO:0000256" key="2">
    <source>
        <dbReference type="ARBA" id="ARBA00001946"/>
    </source>
</evidence>
<comment type="cofactor">
    <cofactor evidence="1">
        <name>Co(2+)</name>
        <dbReference type="ChEBI" id="CHEBI:48828"/>
    </cofactor>
</comment>
<organism evidence="10 11">
    <name type="scientific">Trichomonascus ciferrii</name>
    <dbReference type="NCBI Taxonomy" id="44093"/>
    <lineage>
        <taxon>Eukaryota</taxon>
        <taxon>Fungi</taxon>
        <taxon>Dikarya</taxon>
        <taxon>Ascomycota</taxon>
        <taxon>Saccharomycotina</taxon>
        <taxon>Dipodascomycetes</taxon>
        <taxon>Dipodascales</taxon>
        <taxon>Trichomonascaceae</taxon>
        <taxon>Trichomonascus</taxon>
        <taxon>Trichomonascus ciferrii complex</taxon>
    </lineage>
</organism>
<keyword evidence="7" id="KW-0460">Magnesium</keyword>
<dbReference type="CDD" id="cd07033">
    <property type="entry name" value="TPP_PYR_DXS_TK_like"/>
    <property type="match status" value="1"/>
</dbReference>
<dbReference type="Pfam" id="PF00456">
    <property type="entry name" value="Transketolase_N"/>
    <property type="match status" value="1"/>
</dbReference>
<dbReference type="Gene3D" id="3.40.50.970">
    <property type="match status" value="2"/>
</dbReference>
<evidence type="ECO:0000256" key="5">
    <source>
        <dbReference type="ARBA" id="ARBA00022679"/>
    </source>
</evidence>
<sequence length="676" mass="74048">MTAGTENTEQNVLREIRKLVIDCCRQNGSGHGGSAIGMAAIGTALWGNVLRYDPQKPDWLDRDRFVLSNGHVGLLQYTMLHLAGYKSIGMADLKNYANDGLKDQKTECHGHPEIETPGVEITTGPLGQGIANAVGMAIANRHLRARFNKEGEANVINSRVYCTVGDACLQEGVGLEAVTIAGHLKLDNLTVIYDNNGIICDGPLDWVASEDMSEKMRATGFHVIEVFDGVDNVESVVNALKLSQTYTGKPTFINIRTTIGYKTSRENSAKAHHGTYTDDDLAIYANGDTATHTISQATYDYFKPHVDRNVQEERAWEKRVEEFYSKHPKEAKDLKNFISGKFEYDESVLDAPSKPLDGLKVNHTGLAAEIFEKLVQQNQTSGLLAGGADLWGACKLKQNEETTFQPGNYQGNTVRFGVREHAMASISNGISAYQPGAFVPITATFLMFYLYAAPGVRMSALCNLKSIHIAAHDSINEGQNGPTHQPVEVDSLFRSMPNVRFLRPSSSEEVYAAWRLALQPDNKTYIMSVSREAICDVPNTDRKKALKGGYVVVDNPDAKVTLVSTGAELGIAYQAVQKLSSSGVPARLVSMPCLDLFREQDEAYQDEVLSTEHVISLEPYVGNAWATIATAAIGMHGFGWSSSGLGNYKRFKLDTDSVVAKVQSHIANPSKRFKLL</sequence>
<dbReference type="SMART" id="SM00861">
    <property type="entry name" value="Transket_pyr"/>
    <property type="match status" value="1"/>
</dbReference>
<accession>A0A642V177</accession>
<dbReference type="InterPro" id="IPR020826">
    <property type="entry name" value="Transketolase_BS"/>
</dbReference>
<dbReference type="InterPro" id="IPR055152">
    <property type="entry name" value="Transketolase-like_C_2"/>
</dbReference>
<evidence type="ECO:0000313" key="11">
    <source>
        <dbReference type="Proteomes" id="UP000761534"/>
    </source>
</evidence>
<dbReference type="InterPro" id="IPR029061">
    <property type="entry name" value="THDP-binding"/>
</dbReference>
<evidence type="ECO:0000313" key="10">
    <source>
        <dbReference type="EMBL" id="KAA8905773.1"/>
    </source>
</evidence>
<reference evidence="10" key="1">
    <citation type="journal article" date="2019" name="G3 (Bethesda)">
        <title>Genome Assemblies of Two Rare Opportunistic Yeast Pathogens: Diutina rugosa (syn. Candida rugosa) and Trichomonascus ciferrii (syn. Candida ciferrii).</title>
        <authorList>
            <person name="Mixao V."/>
            <person name="Saus E."/>
            <person name="Hansen A.P."/>
            <person name="Lass-Florl C."/>
            <person name="Gabaldon T."/>
        </authorList>
    </citation>
    <scope>NUCLEOTIDE SEQUENCE</scope>
    <source>
        <strain evidence="10">CBS 4856</strain>
    </source>
</reference>
<dbReference type="SUPFAM" id="SSF52518">
    <property type="entry name" value="Thiamin diphosphate-binding fold (THDP-binding)"/>
    <property type="match status" value="2"/>
</dbReference>
<keyword evidence="8" id="KW-0786">Thiamine pyrophosphate</keyword>
<keyword evidence="5" id="KW-0808">Transferase</keyword>
<comment type="caution">
    <text evidence="10">The sequence shown here is derived from an EMBL/GenBank/DDBJ whole genome shotgun (WGS) entry which is preliminary data.</text>
</comment>
<evidence type="ECO:0000259" key="9">
    <source>
        <dbReference type="SMART" id="SM00861"/>
    </source>
</evidence>
<dbReference type="Gene3D" id="3.40.50.920">
    <property type="match status" value="1"/>
</dbReference>
<dbReference type="Pfam" id="PF02779">
    <property type="entry name" value="Transket_pyr"/>
    <property type="match status" value="1"/>
</dbReference>
<protein>
    <recommendedName>
        <fullName evidence="9">Transketolase-like pyrimidine-binding domain-containing protein</fullName>
    </recommendedName>
</protein>
<evidence type="ECO:0000256" key="3">
    <source>
        <dbReference type="ARBA" id="ARBA00001964"/>
    </source>
</evidence>
<dbReference type="AlphaFoldDB" id="A0A642V177"/>
<evidence type="ECO:0000256" key="4">
    <source>
        <dbReference type="ARBA" id="ARBA00007131"/>
    </source>
</evidence>
<comment type="cofactor">
    <cofactor evidence="2">
        <name>Mg(2+)</name>
        <dbReference type="ChEBI" id="CHEBI:18420"/>
    </cofactor>
</comment>
<dbReference type="GO" id="GO:0005634">
    <property type="term" value="C:nucleus"/>
    <property type="evidence" value="ECO:0007669"/>
    <property type="project" value="TreeGrafter"/>
</dbReference>
<dbReference type="PANTHER" id="PTHR43522">
    <property type="entry name" value="TRANSKETOLASE"/>
    <property type="match status" value="1"/>
</dbReference>
<feature type="domain" description="Transketolase-like pyrimidine-binding" evidence="9">
    <location>
        <begin position="361"/>
        <end position="534"/>
    </location>
</feature>
<dbReference type="GO" id="GO:0005829">
    <property type="term" value="C:cytosol"/>
    <property type="evidence" value="ECO:0007669"/>
    <property type="project" value="TreeGrafter"/>
</dbReference>
<dbReference type="PANTHER" id="PTHR43522:SF6">
    <property type="entry name" value="TRANSKETOLASE-LIKE PYRIMIDINE-BINDING DOMAIN-CONTAINING PROTEIN-RELATED"/>
    <property type="match status" value="1"/>
</dbReference>
<dbReference type="InterPro" id="IPR033247">
    <property type="entry name" value="Transketolase_fam"/>
</dbReference>
<dbReference type="VEuPathDB" id="FungiDB:TRICI_005230"/>
<evidence type="ECO:0000256" key="6">
    <source>
        <dbReference type="ARBA" id="ARBA00022723"/>
    </source>
</evidence>
<dbReference type="GO" id="GO:0004802">
    <property type="term" value="F:transketolase activity"/>
    <property type="evidence" value="ECO:0007669"/>
    <property type="project" value="TreeGrafter"/>
</dbReference>
<evidence type="ECO:0000256" key="7">
    <source>
        <dbReference type="ARBA" id="ARBA00022842"/>
    </source>
</evidence>
<keyword evidence="11" id="KW-1185">Reference proteome</keyword>
<dbReference type="PROSITE" id="PS00802">
    <property type="entry name" value="TRANSKETOLASE_2"/>
    <property type="match status" value="1"/>
</dbReference>
<dbReference type="SUPFAM" id="SSF52922">
    <property type="entry name" value="TK C-terminal domain-like"/>
    <property type="match status" value="1"/>
</dbReference>
<dbReference type="InterPro" id="IPR005475">
    <property type="entry name" value="Transketolase-like_Pyr-bd"/>
</dbReference>
<dbReference type="InterPro" id="IPR009014">
    <property type="entry name" value="Transketo_C/PFOR_II"/>
</dbReference>
<dbReference type="OrthoDB" id="10267175at2759"/>
<evidence type="ECO:0000256" key="1">
    <source>
        <dbReference type="ARBA" id="ARBA00001941"/>
    </source>
</evidence>
<dbReference type="Pfam" id="PF22613">
    <property type="entry name" value="Transketolase_C_1"/>
    <property type="match status" value="1"/>
</dbReference>
<evidence type="ECO:0000256" key="8">
    <source>
        <dbReference type="ARBA" id="ARBA00023052"/>
    </source>
</evidence>
<dbReference type="InterPro" id="IPR005474">
    <property type="entry name" value="Transketolase_N"/>
</dbReference>
<dbReference type="Proteomes" id="UP000761534">
    <property type="component" value="Unassembled WGS sequence"/>
</dbReference>
<dbReference type="CDD" id="cd02012">
    <property type="entry name" value="TPP_TK"/>
    <property type="match status" value="1"/>
</dbReference>
<gene>
    <name evidence="10" type="ORF">TRICI_005230</name>
</gene>
<proteinExistence type="inferred from homology"/>
<comment type="similarity">
    <text evidence="4">Belongs to the transketolase family.</text>
</comment>
<dbReference type="EMBL" id="SWFS01000408">
    <property type="protein sequence ID" value="KAA8905773.1"/>
    <property type="molecule type" value="Genomic_DNA"/>
</dbReference>
<name>A0A642V177_9ASCO</name>